<dbReference type="SUPFAM" id="SSF52047">
    <property type="entry name" value="RNI-like"/>
    <property type="match status" value="1"/>
</dbReference>
<evidence type="ECO:0000313" key="2">
    <source>
        <dbReference type="EMBL" id="VDC86741.1"/>
    </source>
</evidence>
<dbReference type="EMBL" id="LR031573">
    <property type="protein sequence ID" value="VDC86741.1"/>
    <property type="molecule type" value="Genomic_DNA"/>
</dbReference>
<reference evidence="2" key="1">
    <citation type="submission" date="2018-11" db="EMBL/GenBank/DDBJ databases">
        <authorList>
            <consortium name="Genoscope - CEA"/>
            <person name="William W."/>
        </authorList>
    </citation>
    <scope>NUCLEOTIDE SEQUENCE</scope>
</reference>
<dbReference type="InterPro" id="IPR006566">
    <property type="entry name" value="FBD"/>
</dbReference>
<dbReference type="Pfam" id="PF08387">
    <property type="entry name" value="FBD"/>
    <property type="match status" value="1"/>
</dbReference>
<dbReference type="InterPro" id="IPR050232">
    <property type="entry name" value="FBL13/AtMIF1-like"/>
</dbReference>
<gene>
    <name evidence="2" type="ORF">BRAA02T05969Z</name>
</gene>
<dbReference type="InterPro" id="IPR032675">
    <property type="entry name" value="LRR_dom_sf"/>
</dbReference>
<dbReference type="AlphaFoldDB" id="A0A3P6ARG1"/>
<protein>
    <recommendedName>
        <fullName evidence="1">FBD domain-containing protein</fullName>
    </recommendedName>
</protein>
<dbReference type="PANTHER" id="PTHR31900">
    <property type="entry name" value="F-BOX/RNI SUPERFAMILY PROTEIN-RELATED"/>
    <property type="match status" value="1"/>
</dbReference>
<dbReference type="PANTHER" id="PTHR31900:SF36">
    <property type="entry name" value="F-BOX DOMAIN-CONTAINING PROTEIN"/>
    <property type="match status" value="1"/>
</dbReference>
<accession>A0A3P6ARG1</accession>
<feature type="domain" description="FBD" evidence="1">
    <location>
        <begin position="143"/>
        <end position="212"/>
    </location>
</feature>
<dbReference type="Gene3D" id="3.80.10.10">
    <property type="entry name" value="Ribonuclease Inhibitor"/>
    <property type="match status" value="1"/>
</dbReference>
<organism evidence="2">
    <name type="scientific">Brassica campestris</name>
    <name type="common">Field mustard</name>
    <dbReference type="NCBI Taxonomy" id="3711"/>
    <lineage>
        <taxon>Eukaryota</taxon>
        <taxon>Viridiplantae</taxon>
        <taxon>Streptophyta</taxon>
        <taxon>Embryophyta</taxon>
        <taxon>Tracheophyta</taxon>
        <taxon>Spermatophyta</taxon>
        <taxon>Magnoliopsida</taxon>
        <taxon>eudicotyledons</taxon>
        <taxon>Gunneridae</taxon>
        <taxon>Pentapetalae</taxon>
        <taxon>rosids</taxon>
        <taxon>malvids</taxon>
        <taxon>Brassicales</taxon>
        <taxon>Brassicaceae</taxon>
        <taxon>Brassiceae</taxon>
        <taxon>Brassica</taxon>
    </lineage>
</organism>
<dbReference type="SMART" id="SM00579">
    <property type="entry name" value="FBD"/>
    <property type="match status" value="1"/>
</dbReference>
<evidence type="ECO:0000259" key="1">
    <source>
        <dbReference type="SMART" id="SM00579"/>
    </source>
</evidence>
<name>A0A3P6ARG1_BRACM</name>
<sequence length="212" mass="24205">MSGKTLKLPSCLSTCVTLKSLILHAININVVPPRFHLLSLKSLHLLSVNSSGDETIPSLLQVCPVLEYLVVNQTKDDDVMFKVVPPWFCLPSLKSLHLLSLTSIQHLSLCSLTSEVNSFLLLQHRARYNDPMNLWNEPTVNPECLSTHLEILEWRQYEGTEQERNVAAYVLANATCLKMATFSTRCRNKYHRMLKKLKKLKRVSEICQLVFE</sequence>
<proteinExistence type="predicted"/>